<comment type="domain">
    <text evidence="7">Contains a pseudokinase domain. The protein kinase domain is predicted to be catalytically inactive because some of the residues important for catalytic activity are substituted and it lacks the equivalent of the binding site for a peptide substrate. However, it has retained an ATP-binding site and ATP-binding is required for mRNA degradation, stimulating the activity of the PAN2 nuclease in vitro. The nucleotide-binding site is juxtaposed to the RNase active site of PAN2 in the complex and may actually bind nucleosides of a poly(A) RNA rather than ATP, feeding the poly(A)-tail to the active site of the deadenylase and thus increasing the efficiency with which this distributive enzyme degrades oligo(A) RNAs.</text>
</comment>
<dbReference type="Pfam" id="PF18101">
    <property type="entry name" value="Pan3_CK"/>
    <property type="match status" value="1"/>
</dbReference>
<dbReference type="Pfam" id="PF25586">
    <property type="entry name" value="zf-CCCH_PAN3"/>
    <property type="match status" value="1"/>
</dbReference>
<feature type="zinc finger region" description="C3H1-type" evidence="8">
    <location>
        <begin position="8"/>
        <end position="37"/>
    </location>
</feature>
<evidence type="ECO:0000256" key="7">
    <source>
        <dbReference type="HAMAP-Rule" id="MF_03181"/>
    </source>
</evidence>
<dbReference type="AlphaFoldDB" id="A0A1E3P9M8"/>
<feature type="binding site" evidence="7">
    <location>
        <position position="315"/>
    </location>
    <ligand>
        <name>ATP</name>
        <dbReference type="ChEBI" id="CHEBI:30616"/>
    </ligand>
</feature>
<keyword evidence="2 7" id="KW-0963">Cytoplasm</keyword>
<dbReference type="SUPFAM" id="SSF56112">
    <property type="entry name" value="Protein kinase-like (PK-like)"/>
    <property type="match status" value="1"/>
</dbReference>
<dbReference type="STRING" id="683960.A0A1E3P9M8"/>
<evidence type="ECO:0000256" key="5">
    <source>
        <dbReference type="ARBA" id="ARBA00022840"/>
    </source>
</evidence>
<dbReference type="Gene3D" id="1.20.5.5160">
    <property type="match status" value="1"/>
</dbReference>
<dbReference type="Gene3D" id="1.10.510.10">
    <property type="entry name" value="Transferase(Phosphotransferase) domain 1"/>
    <property type="match status" value="1"/>
</dbReference>
<evidence type="ECO:0000256" key="3">
    <source>
        <dbReference type="ARBA" id="ARBA00022664"/>
    </source>
</evidence>
<keyword evidence="8" id="KW-0863">Zinc-finger</keyword>
<evidence type="ECO:0000256" key="2">
    <source>
        <dbReference type="ARBA" id="ARBA00022490"/>
    </source>
</evidence>
<dbReference type="GO" id="GO:0031251">
    <property type="term" value="C:PAN complex"/>
    <property type="evidence" value="ECO:0007669"/>
    <property type="project" value="UniProtKB-UniRule"/>
</dbReference>
<keyword evidence="5 7" id="KW-0067">ATP-binding</keyword>
<name>A0A1E3P9M8_WICAA</name>
<feature type="binding site" evidence="7">
    <location>
        <begin position="420"/>
        <end position="421"/>
    </location>
    <ligand>
        <name>ATP</name>
        <dbReference type="ChEBI" id="CHEBI:30616"/>
    </ligand>
</feature>
<dbReference type="PANTHER" id="PTHR12272:SF11">
    <property type="entry name" value="PAN2-PAN3 DEADENYLATION COMPLEX SUBUNIT PAN3"/>
    <property type="match status" value="1"/>
</dbReference>
<evidence type="ECO:0000256" key="6">
    <source>
        <dbReference type="ARBA" id="ARBA00023054"/>
    </source>
</evidence>
<keyword evidence="6 7" id="KW-0175">Coiled coil</keyword>
<keyword evidence="8" id="KW-0862">Zinc</keyword>
<dbReference type="GO" id="GO:0006301">
    <property type="term" value="P:DNA damage tolerance"/>
    <property type="evidence" value="ECO:0007669"/>
    <property type="project" value="EnsemblFungi"/>
</dbReference>
<comment type="function">
    <text evidence="7">Regulatory subunit of the poly(A)-nuclease (PAN) deadenylation complex, one of two cytoplasmic mRNA deadenylases involved in mRNA turnover. PAN specifically shortens poly(A) tails of RNA and the activity is stimulated by poly(A)-binding protein PAB1. PAN deadenylation is followed by rapid degradation of the shortened mRNA tails by the CCR4-NOT complex. Deadenylated mRNAs are then degraded by two alternative mechanisms, namely exosome-mediated 3'-5' exonucleolytic degradation, or deadenlyation-dependent mRNA decaping and subsequent 5'-3' exonucleolytic degradation by XRN1. May also be involved in post-transcriptional maturation of mRNA poly(A) tails. PAN3 acts as a positive regulator for PAN activity, recruiting the catalytic subunit PAN2 to mRNA via its interaction with RNA and with PAB1.</text>
</comment>
<dbReference type="InterPro" id="IPR030844">
    <property type="entry name" value="PAN3"/>
</dbReference>
<comment type="caution">
    <text evidence="7">Lacks conserved residue(s) required for the propagation of feature annotation.</text>
</comment>
<feature type="domain" description="C3H1-type" evidence="9">
    <location>
        <begin position="8"/>
        <end position="37"/>
    </location>
</feature>
<dbReference type="GeneID" id="30203346"/>
<keyword evidence="8" id="KW-0479">Metal-binding</keyword>
<dbReference type="InterPro" id="IPR000571">
    <property type="entry name" value="Znf_CCCH"/>
</dbReference>
<dbReference type="EMBL" id="KV454208">
    <property type="protein sequence ID" value="ODQ62116.1"/>
    <property type="molecule type" value="Genomic_DNA"/>
</dbReference>
<dbReference type="PANTHER" id="PTHR12272">
    <property type="entry name" value="DEADENYLATION COMPLEX SUBUNIT PAN3"/>
    <property type="match status" value="1"/>
</dbReference>
<dbReference type="GO" id="GO:0000289">
    <property type="term" value="P:nuclear-transcribed mRNA poly(A) tail shortening"/>
    <property type="evidence" value="ECO:0007669"/>
    <property type="project" value="UniProtKB-UniRule"/>
</dbReference>
<keyword evidence="3 7" id="KW-0507">mRNA processing</keyword>
<dbReference type="Gene3D" id="1.10.287.3700">
    <property type="match status" value="1"/>
</dbReference>
<comment type="domain">
    <text evidence="7">The N-terminal zinc finger binds to poly(A) RNA.</text>
</comment>
<evidence type="ECO:0000313" key="10">
    <source>
        <dbReference type="EMBL" id="ODQ62116.1"/>
    </source>
</evidence>
<evidence type="ECO:0000259" key="9">
    <source>
        <dbReference type="PROSITE" id="PS50103"/>
    </source>
</evidence>
<comment type="domain">
    <text evidence="7">The pseudokinase domain, the coiled-coil (CC), and C-terminal knob domain (CK) form a structural unit (PKC) that forms an extensive high-affinity interaction surface for PAN2.</text>
</comment>
<dbReference type="GO" id="GO:0006397">
    <property type="term" value="P:mRNA processing"/>
    <property type="evidence" value="ECO:0007669"/>
    <property type="project" value="UniProtKB-KW"/>
</dbReference>
<protein>
    <recommendedName>
        <fullName evidence="7">PAN2-PAN3 deadenylation complex subunit PAN3</fullName>
    </recommendedName>
    <alternativeName>
        <fullName evidence="7">PAB1P-dependent poly(A)-specific ribonuclease</fullName>
    </alternativeName>
    <alternativeName>
        <fullName evidence="7">Poly(A)-nuclease deadenylation complex subunit 3</fullName>
        <shortName evidence="7">PAN deadenylation complex subunit 3</shortName>
    </alternativeName>
</protein>
<evidence type="ECO:0000313" key="11">
    <source>
        <dbReference type="Proteomes" id="UP000094112"/>
    </source>
</evidence>
<comment type="subunit">
    <text evidence="7">Homodimer. Forms a heterotrimer with a catalytic subunit PAN2 to form the poly(A)-nuclease (PAN) deadenylation complex. Interacts (via PAM-2 motif) with poly(A)-binding protein PAB1 (via PABC domain), conferring substrate specificity of the enzyme complex.</text>
</comment>
<gene>
    <name evidence="7" type="primary">PAN3</name>
    <name evidence="10" type="ORF">WICANDRAFT_87307</name>
</gene>
<reference evidence="10 11" key="1">
    <citation type="journal article" date="2016" name="Proc. Natl. Acad. Sci. U.S.A.">
        <title>Comparative genomics of biotechnologically important yeasts.</title>
        <authorList>
            <person name="Riley R."/>
            <person name="Haridas S."/>
            <person name="Wolfe K.H."/>
            <person name="Lopes M.R."/>
            <person name="Hittinger C.T."/>
            <person name="Goeker M."/>
            <person name="Salamov A.A."/>
            <person name="Wisecaver J.H."/>
            <person name="Long T.M."/>
            <person name="Calvey C.H."/>
            <person name="Aerts A.L."/>
            <person name="Barry K.W."/>
            <person name="Choi C."/>
            <person name="Clum A."/>
            <person name="Coughlan A.Y."/>
            <person name="Deshpande S."/>
            <person name="Douglass A.P."/>
            <person name="Hanson S.J."/>
            <person name="Klenk H.-P."/>
            <person name="LaButti K.M."/>
            <person name="Lapidus A."/>
            <person name="Lindquist E.A."/>
            <person name="Lipzen A.M."/>
            <person name="Meier-Kolthoff J.P."/>
            <person name="Ohm R.A."/>
            <person name="Otillar R.P."/>
            <person name="Pangilinan J.L."/>
            <person name="Peng Y."/>
            <person name="Rokas A."/>
            <person name="Rosa C.A."/>
            <person name="Scheuner C."/>
            <person name="Sibirny A.A."/>
            <person name="Slot J.C."/>
            <person name="Stielow J.B."/>
            <person name="Sun H."/>
            <person name="Kurtzman C.P."/>
            <person name="Blackwell M."/>
            <person name="Grigoriev I.V."/>
            <person name="Jeffries T.W."/>
        </authorList>
    </citation>
    <scope>NUCLEOTIDE SEQUENCE [LARGE SCALE GENOMIC DNA]</scope>
    <source>
        <strain evidence="11">ATCC 58044 / CBS 1984 / NCYC 433 / NRRL Y-366-8</strain>
    </source>
</reference>
<dbReference type="InterPro" id="IPR011009">
    <property type="entry name" value="Kinase-like_dom_sf"/>
</dbReference>
<dbReference type="InterPro" id="IPR041332">
    <property type="entry name" value="Pan3_CK"/>
</dbReference>
<evidence type="ECO:0000256" key="1">
    <source>
        <dbReference type="ARBA" id="ARBA00004496"/>
    </source>
</evidence>
<evidence type="ECO:0000256" key="4">
    <source>
        <dbReference type="ARBA" id="ARBA00022741"/>
    </source>
</evidence>
<dbReference type="Gene3D" id="6.10.250.3160">
    <property type="match status" value="1"/>
</dbReference>
<organism evidence="10 11">
    <name type="scientific">Wickerhamomyces anomalus (strain ATCC 58044 / CBS 1984 / NCYC 433 / NRRL Y-366-8)</name>
    <name type="common">Yeast</name>
    <name type="synonym">Hansenula anomala</name>
    <dbReference type="NCBI Taxonomy" id="683960"/>
    <lineage>
        <taxon>Eukaryota</taxon>
        <taxon>Fungi</taxon>
        <taxon>Dikarya</taxon>
        <taxon>Ascomycota</taxon>
        <taxon>Saccharomycotina</taxon>
        <taxon>Saccharomycetes</taxon>
        <taxon>Phaffomycetales</taxon>
        <taxon>Wickerhamomycetaceae</taxon>
        <taxon>Wickerhamomyces</taxon>
    </lineage>
</organism>
<comment type="similarity">
    <text evidence="7">Belongs to the protein kinase superfamily. PAN3 family.</text>
</comment>
<keyword evidence="4 7" id="KW-0547">Nucleotide-binding</keyword>
<feature type="coiled-coil region" evidence="7">
    <location>
        <begin position="523"/>
        <end position="561"/>
    </location>
</feature>
<dbReference type="GO" id="GO:0008143">
    <property type="term" value="F:poly(A) binding"/>
    <property type="evidence" value="ECO:0007669"/>
    <property type="project" value="EnsemblFungi"/>
</dbReference>
<dbReference type="GO" id="GO:0005524">
    <property type="term" value="F:ATP binding"/>
    <property type="evidence" value="ECO:0007669"/>
    <property type="project" value="UniProtKB-UniRule"/>
</dbReference>
<keyword evidence="11" id="KW-1185">Reference proteome</keyword>
<dbReference type="GO" id="GO:0008270">
    <property type="term" value="F:zinc ion binding"/>
    <property type="evidence" value="ECO:0007669"/>
    <property type="project" value="UniProtKB-KW"/>
</dbReference>
<dbReference type="GO" id="GO:0000932">
    <property type="term" value="C:P-body"/>
    <property type="evidence" value="ECO:0007669"/>
    <property type="project" value="TreeGrafter"/>
</dbReference>
<dbReference type="Proteomes" id="UP000094112">
    <property type="component" value="Unassembled WGS sequence"/>
</dbReference>
<evidence type="ECO:0000256" key="8">
    <source>
        <dbReference type="PROSITE-ProRule" id="PRU00723"/>
    </source>
</evidence>
<dbReference type="RefSeq" id="XP_019041323.1">
    <property type="nucleotide sequence ID" value="XM_019186100.1"/>
</dbReference>
<dbReference type="GO" id="GO:0006281">
    <property type="term" value="P:DNA repair"/>
    <property type="evidence" value="ECO:0007669"/>
    <property type="project" value="EnsemblFungi"/>
</dbReference>
<dbReference type="PROSITE" id="PS50103">
    <property type="entry name" value="ZF_C3H1"/>
    <property type="match status" value="1"/>
</dbReference>
<comment type="subcellular location">
    <subcellularLocation>
        <location evidence="1 7">Cytoplasm</location>
    </subcellularLocation>
</comment>
<accession>A0A1E3P9M8</accession>
<dbReference type="HAMAP" id="MF_03181">
    <property type="entry name" value="PAN3"/>
    <property type="match status" value="1"/>
</dbReference>
<feature type="region of interest" description="Knob domain" evidence="7">
    <location>
        <begin position="562"/>
        <end position="653"/>
    </location>
</feature>
<sequence length="653" mass="72965">MDKTNLDWAKDVPCRNITIHGFCKYEGKGCSFKHDDSKRNNTAAISNNTVPLDPTKNISINDLSLSTRPPSASSTVTNPSLADSKKKFNLAASTFLPSSAISNAPSLAPTTKSVNKFSTLSPKLSDIPSFVPSGTFGEADSQSAANKFNFDTPAFLPASEVPSTLNRSPVPTNPYLAQPTDQVQPNPYAQTTDSLNPYASIGTSHQDFLYPQSSYPLQYHLYAPAPPPHLQIPLKGNEQTAETLFIPNELRETLLKKNESTLKTLPHSNLPELVGVYYSLVPLDNSLNKSDTTYGYNSSLYKAFSNVDGRAYVLRRIESVKISKDKSLSTINRWIRFKNSNVANVVDAFTSRSFGDNSLIVVYDYYPNSKNLIEQHFHSNLGGKPEPITPRALWGYTTQLTGAIASAHSKNLSIRSISLQKAIITSKNRLRLSDCGIFDILDYDEESSEEKAQELKQRDLKKLGEMLLTLAASASPGASKFSTKKDIIANLDNMDDAFKEALLYLLSDEAELSIKEFQKLIAPQLFEELSRVEESADYYEAQLTRELENARLVRLLTKLNFITDRPEYTQNAAWSQSGERYPIKLFREYVFHQVDERGKPVLDLAFVLKTLNKLDAGIDEKILLVSHDEQTCLIVSYKEMKDLIERSFRELSN</sequence>
<dbReference type="OrthoDB" id="204958at2759"/>
<dbReference type="FunFam" id="1.10.287.3700:FF:000001">
    <property type="entry name" value="PAN2-PAN3 deadenylation complex subunit PAN3"/>
    <property type="match status" value="1"/>
</dbReference>
<proteinExistence type="inferred from homology"/>